<dbReference type="PANTHER" id="PTHR11895">
    <property type="entry name" value="TRANSAMIDASE"/>
    <property type="match status" value="1"/>
</dbReference>
<protein>
    <submittedName>
        <fullName evidence="3">Amidase</fullName>
    </submittedName>
</protein>
<dbReference type="NCBIfam" id="NF005686">
    <property type="entry name" value="PRK07486.1"/>
    <property type="match status" value="1"/>
</dbReference>
<dbReference type="Pfam" id="PF01425">
    <property type="entry name" value="Amidase"/>
    <property type="match status" value="1"/>
</dbReference>
<dbReference type="AlphaFoldDB" id="A0A5E5ALY1"/>
<feature type="region of interest" description="Disordered" evidence="1">
    <location>
        <begin position="1"/>
        <end position="22"/>
    </location>
</feature>
<sequence>MAAAPNTPNVPNEPISPISRTPRHSLDDIVALDALALSGAIRERRVSCREVMQAYLGHIAQHNPTVNAIVSLRDADALLAEADARDRQLANGEYLGWMHGMPHAVKDIASCAGLPTRKGSPLTSEAPDTQDSISVSRIRAAGAIFIGKTNVSEFGLGSHSYNPVFGTTRNAYDPSRIAGGSSGGAGSALAMRMLPVADGSDFMGSLRNPAAYGNVYGFRPSQGRVPYGPAAEVFVQQMSTEGPMGRTVADVAQLLATQAGYDARSPLSIAGDASHFPGALRRNVTDVKGWKGVKLGWLGDYGGYLPMEDGVMALCEASLKDFAALGCEVEACAPDFAPQRLWQTWLTLRHWMVNGSLGEFYADPSRRSKLKPEAQWEVEGGEGLRATDVFRASVDRSEWYRSLARLFERYDFLLLPSAQVFPFEAETHWPKAVAGRPMDTYHRWMEVVIGPTLAGLPAISVPVGFDARGLPMGMQIIGPAQADLAVLQLAHAHEQVTQWVSRRLPPTLAARATA</sequence>
<dbReference type="EMBL" id="CABPSQ010000011">
    <property type="protein sequence ID" value="VVE73100.1"/>
    <property type="molecule type" value="Genomic_DNA"/>
</dbReference>
<evidence type="ECO:0000256" key="1">
    <source>
        <dbReference type="SAM" id="MobiDB-lite"/>
    </source>
</evidence>
<dbReference type="OrthoDB" id="8576090at2"/>
<dbReference type="Gene3D" id="3.90.1300.10">
    <property type="entry name" value="Amidase signature (AS) domain"/>
    <property type="match status" value="1"/>
</dbReference>
<dbReference type="PANTHER" id="PTHR11895:SF76">
    <property type="entry name" value="INDOLEACETAMIDE HYDROLASE"/>
    <property type="match status" value="1"/>
</dbReference>
<dbReference type="InterPro" id="IPR000120">
    <property type="entry name" value="Amidase"/>
</dbReference>
<dbReference type="GO" id="GO:0003824">
    <property type="term" value="F:catalytic activity"/>
    <property type="evidence" value="ECO:0007669"/>
    <property type="project" value="InterPro"/>
</dbReference>
<organism evidence="3 4">
    <name type="scientific">Pandoraea captiosa</name>
    <dbReference type="NCBI Taxonomy" id="2508302"/>
    <lineage>
        <taxon>Bacteria</taxon>
        <taxon>Pseudomonadati</taxon>
        <taxon>Pseudomonadota</taxon>
        <taxon>Betaproteobacteria</taxon>
        <taxon>Burkholderiales</taxon>
        <taxon>Burkholderiaceae</taxon>
        <taxon>Pandoraea</taxon>
    </lineage>
</organism>
<evidence type="ECO:0000313" key="4">
    <source>
        <dbReference type="Proteomes" id="UP000414136"/>
    </source>
</evidence>
<accession>A0A5E5ALY1</accession>
<keyword evidence="4" id="KW-1185">Reference proteome</keyword>
<dbReference type="SUPFAM" id="SSF75304">
    <property type="entry name" value="Amidase signature (AS) enzymes"/>
    <property type="match status" value="1"/>
</dbReference>
<proteinExistence type="predicted"/>
<evidence type="ECO:0000313" key="3">
    <source>
        <dbReference type="EMBL" id="VVE73100.1"/>
    </source>
</evidence>
<dbReference type="InterPro" id="IPR036928">
    <property type="entry name" value="AS_sf"/>
</dbReference>
<dbReference type="Proteomes" id="UP000414136">
    <property type="component" value="Unassembled WGS sequence"/>
</dbReference>
<reference evidence="3 4" key="1">
    <citation type="submission" date="2019-08" db="EMBL/GenBank/DDBJ databases">
        <authorList>
            <person name="Peeters C."/>
        </authorList>
    </citation>
    <scope>NUCLEOTIDE SEQUENCE [LARGE SCALE GENOMIC DNA]</scope>
    <source>
        <strain evidence="3 4">LMG 31118</strain>
    </source>
</reference>
<feature type="compositionally biased region" description="Polar residues" evidence="1">
    <location>
        <begin position="1"/>
        <end position="10"/>
    </location>
</feature>
<gene>
    <name evidence="3" type="ORF">PCA31118_04422</name>
</gene>
<dbReference type="InterPro" id="IPR023631">
    <property type="entry name" value="Amidase_dom"/>
</dbReference>
<evidence type="ECO:0000259" key="2">
    <source>
        <dbReference type="Pfam" id="PF01425"/>
    </source>
</evidence>
<feature type="domain" description="Amidase" evidence="2">
    <location>
        <begin position="50"/>
        <end position="487"/>
    </location>
</feature>
<name>A0A5E5ALY1_9BURK</name>
<dbReference type="RefSeq" id="WP_150627125.1">
    <property type="nucleotide sequence ID" value="NZ_CABPSQ010000011.1"/>
</dbReference>